<sequence>MDIDTLLYLELTAVQENGKLQPSLRVSDPEIGVFVSLAEQGWLYDVPEIGTCQVEVLGGAFRYSEDGLLILEEVLYVIPTQQGDTEPCVWTALSGSPIEEVGIYYKIGGSGMVHDHFEIIDNAVGVRVFDERQGFWPLQESLVERAPRFACEDGLAVIVGRQI</sequence>
<organism evidence="1 2">
    <name type="scientific">Polarella glacialis</name>
    <name type="common">Dinoflagellate</name>
    <dbReference type="NCBI Taxonomy" id="89957"/>
    <lineage>
        <taxon>Eukaryota</taxon>
        <taxon>Sar</taxon>
        <taxon>Alveolata</taxon>
        <taxon>Dinophyceae</taxon>
        <taxon>Suessiales</taxon>
        <taxon>Suessiaceae</taxon>
        <taxon>Polarella</taxon>
    </lineage>
</organism>
<name>A0A813FK23_POLGL</name>
<proteinExistence type="predicted"/>
<comment type="caution">
    <text evidence="1">The sequence shown here is derived from an EMBL/GenBank/DDBJ whole genome shotgun (WGS) entry which is preliminary data.</text>
</comment>
<evidence type="ECO:0000313" key="1">
    <source>
        <dbReference type="EMBL" id="CAE8610908.1"/>
    </source>
</evidence>
<dbReference type="AlphaFoldDB" id="A0A813FK23"/>
<accession>A0A813FK23</accession>
<dbReference type="EMBL" id="CAJNNV010024862">
    <property type="protein sequence ID" value="CAE8610908.1"/>
    <property type="molecule type" value="Genomic_DNA"/>
</dbReference>
<evidence type="ECO:0000313" key="2">
    <source>
        <dbReference type="Proteomes" id="UP000654075"/>
    </source>
</evidence>
<dbReference type="Proteomes" id="UP000654075">
    <property type="component" value="Unassembled WGS sequence"/>
</dbReference>
<protein>
    <submittedName>
        <fullName evidence="1">Uncharacterized protein</fullName>
    </submittedName>
</protein>
<reference evidence="1" key="1">
    <citation type="submission" date="2021-02" db="EMBL/GenBank/DDBJ databases">
        <authorList>
            <person name="Dougan E. K."/>
            <person name="Rhodes N."/>
            <person name="Thang M."/>
            <person name="Chan C."/>
        </authorList>
    </citation>
    <scope>NUCLEOTIDE SEQUENCE</scope>
</reference>
<gene>
    <name evidence="1" type="ORF">PGLA1383_LOCUS28720</name>
</gene>
<keyword evidence="2" id="KW-1185">Reference proteome</keyword>